<dbReference type="EMBL" id="LNQE01001570">
    <property type="protein sequence ID" value="KUG15257.1"/>
    <property type="molecule type" value="Genomic_DNA"/>
</dbReference>
<dbReference type="AlphaFoldDB" id="A0A0W8F318"/>
<comment type="caution">
    <text evidence="2">The sequence shown here is derived from an EMBL/GenBank/DDBJ whole genome shotgun (WGS) entry which is preliminary data.</text>
</comment>
<evidence type="ECO:0000256" key="1">
    <source>
        <dbReference type="SAM" id="Phobius"/>
    </source>
</evidence>
<sequence>MVMMTMNAKPLRCIRCQAPITMKERDRVVECGSCHTHLHIEGGELAPITVSVADFTRQEGLPRFFIPFWVVDAEIRITEEQVRGARVSRFVRGRDRMEGKQRFFICAADLPPGVAAWWNATLNGAKPPVSSGGGAIGNVPRLPASVPLADARNEAEFLFLRHELDASGTLQSIDYEFLVDGVTLAYLPFYQDGGKYVSGLAQFRDLVPPDPAAGNDREPSLTPRAGVLSSVSSGRLSGLSRSRVALLALVGIIIVVIAIAILLSGFHPVASLLMIAGLGNNGGHDAIAPTPTVAFTVSPTDAVPRGTEVYVQVQKVPPHNLITALFAGGPGHRVIRSCEVILTTSDGGRFMVPLTPLINSQITLQGTGGDDRIEVYVTQMSGTRYKILDTILEPYQARPQG</sequence>
<proteinExistence type="predicted"/>
<evidence type="ECO:0000313" key="2">
    <source>
        <dbReference type="EMBL" id="KUG15257.1"/>
    </source>
</evidence>
<organism evidence="2">
    <name type="scientific">hydrocarbon metagenome</name>
    <dbReference type="NCBI Taxonomy" id="938273"/>
    <lineage>
        <taxon>unclassified sequences</taxon>
        <taxon>metagenomes</taxon>
        <taxon>ecological metagenomes</taxon>
    </lineage>
</organism>
<evidence type="ECO:0008006" key="3">
    <source>
        <dbReference type="Google" id="ProtNLM"/>
    </source>
</evidence>
<gene>
    <name evidence="2" type="ORF">ASZ90_015075</name>
</gene>
<keyword evidence="1" id="KW-0812">Transmembrane</keyword>
<protein>
    <recommendedName>
        <fullName evidence="3">DUF4178 domain-containing protein</fullName>
    </recommendedName>
</protein>
<feature type="transmembrane region" description="Helical" evidence="1">
    <location>
        <begin position="244"/>
        <end position="266"/>
    </location>
</feature>
<keyword evidence="1" id="KW-1133">Transmembrane helix</keyword>
<accession>A0A0W8F318</accession>
<name>A0A0W8F318_9ZZZZ</name>
<reference evidence="2" key="1">
    <citation type="journal article" date="2015" name="Proc. Natl. Acad. Sci. U.S.A.">
        <title>Networks of energetic and metabolic interactions define dynamics in microbial communities.</title>
        <authorList>
            <person name="Embree M."/>
            <person name="Liu J.K."/>
            <person name="Al-Bassam M.M."/>
            <person name="Zengler K."/>
        </authorList>
    </citation>
    <scope>NUCLEOTIDE SEQUENCE</scope>
</reference>
<keyword evidence="1" id="KW-0472">Membrane</keyword>